<organism evidence="1 2">
    <name type="scientific">Stephania japonica</name>
    <dbReference type="NCBI Taxonomy" id="461633"/>
    <lineage>
        <taxon>Eukaryota</taxon>
        <taxon>Viridiplantae</taxon>
        <taxon>Streptophyta</taxon>
        <taxon>Embryophyta</taxon>
        <taxon>Tracheophyta</taxon>
        <taxon>Spermatophyta</taxon>
        <taxon>Magnoliopsida</taxon>
        <taxon>Ranunculales</taxon>
        <taxon>Menispermaceae</taxon>
        <taxon>Menispermoideae</taxon>
        <taxon>Cissampelideae</taxon>
        <taxon>Stephania</taxon>
    </lineage>
</organism>
<keyword evidence="2" id="KW-1185">Reference proteome</keyword>
<comment type="caution">
    <text evidence="1">The sequence shown here is derived from an EMBL/GenBank/DDBJ whole genome shotgun (WGS) entry which is preliminary data.</text>
</comment>
<name>A0AAP0PGX3_9MAGN</name>
<dbReference type="AlphaFoldDB" id="A0AAP0PGX3"/>
<dbReference type="Proteomes" id="UP001417504">
    <property type="component" value="Unassembled WGS sequence"/>
</dbReference>
<protein>
    <submittedName>
        <fullName evidence="1">Uncharacterized protein</fullName>
    </submittedName>
</protein>
<evidence type="ECO:0000313" key="2">
    <source>
        <dbReference type="Proteomes" id="UP001417504"/>
    </source>
</evidence>
<gene>
    <name evidence="1" type="ORF">Sjap_004316</name>
</gene>
<proteinExistence type="predicted"/>
<sequence>MGPSAPPASSADCAGVPPVAGQRAIAPLSGCRRGGGMVANHPFPPLSMVHMRWGKRSLLVGLPPPSPTRMGLPCGATTHSRGSGDDDTHLTYISGIYDGARLRQGRNELELGIKRFEQCLDKSELSLDKDLLSAFKIESNLDKTLQPWLGPELGLKFK</sequence>
<accession>A0AAP0PGX3</accession>
<reference evidence="1 2" key="1">
    <citation type="submission" date="2024-01" db="EMBL/GenBank/DDBJ databases">
        <title>Genome assemblies of Stephania.</title>
        <authorList>
            <person name="Yang L."/>
        </authorList>
    </citation>
    <scope>NUCLEOTIDE SEQUENCE [LARGE SCALE GENOMIC DNA]</scope>
    <source>
        <strain evidence="1">QJT</strain>
        <tissue evidence="1">Leaf</tissue>
    </source>
</reference>
<dbReference type="EMBL" id="JBBNAE010000002">
    <property type="protein sequence ID" value="KAK9144413.1"/>
    <property type="molecule type" value="Genomic_DNA"/>
</dbReference>
<evidence type="ECO:0000313" key="1">
    <source>
        <dbReference type="EMBL" id="KAK9144413.1"/>
    </source>
</evidence>